<evidence type="ECO:0000313" key="6">
    <source>
        <dbReference type="EMBL" id="UOO90565.1"/>
    </source>
</evidence>
<dbReference type="NCBIfam" id="NF008296">
    <property type="entry name" value="PRK11083.1"/>
    <property type="match status" value="1"/>
</dbReference>
<dbReference type="PROSITE" id="PS51755">
    <property type="entry name" value="OMPR_PHOB"/>
    <property type="match status" value="1"/>
</dbReference>
<accession>A0ABY4E470</accession>
<keyword evidence="7" id="KW-1185">Reference proteome</keyword>
<name>A0ABY4E470_9NEIS</name>
<dbReference type="SUPFAM" id="SSF52172">
    <property type="entry name" value="CheY-like"/>
    <property type="match status" value="1"/>
</dbReference>
<organism evidence="6 7">
    <name type="scientific">Vitreoscilla massiliensis</name>
    <dbReference type="NCBI Taxonomy" id="1689272"/>
    <lineage>
        <taxon>Bacteria</taxon>
        <taxon>Pseudomonadati</taxon>
        <taxon>Pseudomonadota</taxon>
        <taxon>Betaproteobacteria</taxon>
        <taxon>Neisseriales</taxon>
        <taxon>Neisseriaceae</taxon>
        <taxon>Vitreoscilla</taxon>
    </lineage>
</organism>
<dbReference type="CDD" id="cd00383">
    <property type="entry name" value="trans_reg_C"/>
    <property type="match status" value="1"/>
</dbReference>
<dbReference type="Pfam" id="PF00072">
    <property type="entry name" value="Response_reg"/>
    <property type="match status" value="1"/>
</dbReference>
<dbReference type="SMART" id="SM00862">
    <property type="entry name" value="Trans_reg_C"/>
    <property type="match status" value="1"/>
</dbReference>
<keyword evidence="2" id="KW-0597">Phosphoprotein</keyword>
<evidence type="ECO:0000259" key="5">
    <source>
        <dbReference type="PROSITE" id="PS51755"/>
    </source>
</evidence>
<dbReference type="Gene3D" id="1.10.10.10">
    <property type="entry name" value="Winged helix-like DNA-binding domain superfamily/Winged helix DNA-binding domain"/>
    <property type="match status" value="1"/>
</dbReference>
<evidence type="ECO:0000256" key="2">
    <source>
        <dbReference type="PROSITE-ProRule" id="PRU00169"/>
    </source>
</evidence>
<dbReference type="Proteomes" id="UP000832011">
    <property type="component" value="Chromosome"/>
</dbReference>
<dbReference type="EMBL" id="CP091511">
    <property type="protein sequence ID" value="UOO90565.1"/>
    <property type="molecule type" value="Genomic_DNA"/>
</dbReference>
<gene>
    <name evidence="6" type="primary">creB</name>
    <name evidence="6" type="ORF">LVJ82_06210</name>
</gene>
<dbReference type="SMART" id="SM00448">
    <property type="entry name" value="REC"/>
    <property type="match status" value="1"/>
</dbReference>
<dbReference type="Gene3D" id="3.40.50.2300">
    <property type="match status" value="1"/>
</dbReference>
<dbReference type="RefSeq" id="WP_058304892.1">
    <property type="nucleotide sequence ID" value="NZ_CABKVG010000005.1"/>
</dbReference>
<reference evidence="6 7" key="1">
    <citation type="journal article" date="2022" name="Res Sq">
        <title>Evolution of multicellular longitudinally dividing oral cavity symbionts (Neisseriaceae).</title>
        <authorList>
            <person name="Nyongesa S."/>
            <person name="Weber P."/>
            <person name="Bernet E."/>
            <person name="Pullido F."/>
            <person name="Nieckarz M."/>
            <person name="Delaby M."/>
            <person name="Nieves C."/>
            <person name="Viehboeck T."/>
            <person name="Krause N."/>
            <person name="Rivera-Millot A."/>
            <person name="Nakamura A."/>
            <person name="Vischer N."/>
            <person name="VanNieuwenhze M."/>
            <person name="Brun Y."/>
            <person name="Cava F."/>
            <person name="Bulgheresi S."/>
            <person name="Veyrier F."/>
        </authorList>
    </citation>
    <scope>NUCLEOTIDE SEQUENCE [LARGE SCALE GENOMIC DNA]</scope>
    <source>
        <strain evidence="6 7">SN4</strain>
    </source>
</reference>
<dbReference type="InterPro" id="IPR011006">
    <property type="entry name" value="CheY-like_superfamily"/>
</dbReference>
<proteinExistence type="predicted"/>
<dbReference type="CDD" id="cd17574">
    <property type="entry name" value="REC_OmpR"/>
    <property type="match status" value="1"/>
</dbReference>
<dbReference type="InterPro" id="IPR016032">
    <property type="entry name" value="Sig_transdc_resp-reg_C-effctor"/>
</dbReference>
<feature type="domain" description="OmpR/PhoB-type" evidence="5">
    <location>
        <begin position="141"/>
        <end position="239"/>
    </location>
</feature>
<dbReference type="Pfam" id="PF00486">
    <property type="entry name" value="Trans_reg_C"/>
    <property type="match status" value="1"/>
</dbReference>
<dbReference type="InterPro" id="IPR039420">
    <property type="entry name" value="WalR-like"/>
</dbReference>
<sequence length="239" mass="27291">MTKILLVEDDAAIAEPLSYALKRETWEVMWCPTAQQALDYLNAEQVDFMILDVGLPDMDGFELCRQIRKTNNTPLLFLTARTDEIERIIGLEIGADDYCAKPFSPRELISRIKAILRRVQPPAPIPVAVNTTEALSVPAHPDDVLLPPWHYQAARQQVSYEGQTLSLTRNELNLLVAFLRRPNWVLSREQLMQAAWPHPDHSLLRTVDTHIKTLRQKLKSAEAQESIVTHRGLGYELRH</sequence>
<dbReference type="PROSITE" id="PS50110">
    <property type="entry name" value="RESPONSE_REGULATORY"/>
    <property type="match status" value="1"/>
</dbReference>
<dbReference type="InterPro" id="IPR001789">
    <property type="entry name" value="Sig_transdc_resp-reg_receiver"/>
</dbReference>
<evidence type="ECO:0000256" key="1">
    <source>
        <dbReference type="ARBA" id="ARBA00023125"/>
    </source>
</evidence>
<protein>
    <submittedName>
        <fullName evidence="6">Two-component system response regulator CreB</fullName>
    </submittedName>
</protein>
<keyword evidence="1 3" id="KW-0238">DNA-binding</keyword>
<evidence type="ECO:0000256" key="3">
    <source>
        <dbReference type="PROSITE-ProRule" id="PRU01091"/>
    </source>
</evidence>
<dbReference type="InterPro" id="IPR036388">
    <property type="entry name" value="WH-like_DNA-bd_sf"/>
</dbReference>
<dbReference type="Gene3D" id="6.10.250.690">
    <property type="match status" value="1"/>
</dbReference>
<feature type="modified residue" description="4-aspartylphosphate" evidence="2">
    <location>
        <position position="52"/>
    </location>
</feature>
<evidence type="ECO:0000313" key="7">
    <source>
        <dbReference type="Proteomes" id="UP000832011"/>
    </source>
</evidence>
<dbReference type="InterPro" id="IPR001867">
    <property type="entry name" value="OmpR/PhoB-type_DNA-bd"/>
</dbReference>
<feature type="domain" description="Response regulatory" evidence="4">
    <location>
        <begin position="3"/>
        <end position="116"/>
    </location>
</feature>
<feature type="DNA-binding region" description="OmpR/PhoB-type" evidence="3">
    <location>
        <begin position="141"/>
        <end position="239"/>
    </location>
</feature>
<evidence type="ECO:0000259" key="4">
    <source>
        <dbReference type="PROSITE" id="PS50110"/>
    </source>
</evidence>
<dbReference type="PANTHER" id="PTHR48111:SF6">
    <property type="entry name" value="TRANSCRIPTIONAL REGULATORY PROTEIN CREB"/>
    <property type="match status" value="1"/>
</dbReference>
<dbReference type="SUPFAM" id="SSF46894">
    <property type="entry name" value="C-terminal effector domain of the bipartite response regulators"/>
    <property type="match status" value="1"/>
</dbReference>
<dbReference type="PANTHER" id="PTHR48111">
    <property type="entry name" value="REGULATOR OF RPOS"/>
    <property type="match status" value="1"/>
</dbReference>